<dbReference type="Gene3D" id="3.40.1800.20">
    <property type="match status" value="1"/>
</dbReference>
<feature type="binding site" evidence="1">
    <location>
        <position position="9"/>
    </location>
    <ligand>
        <name>Zn(2+)</name>
        <dbReference type="ChEBI" id="CHEBI:29105"/>
    </ligand>
</feature>
<dbReference type="InterPro" id="IPR032071">
    <property type="entry name" value="DUF4806"/>
</dbReference>
<dbReference type="InterPro" id="IPR012934">
    <property type="entry name" value="Znf_AD"/>
</dbReference>
<dbReference type="SUPFAM" id="SSF57716">
    <property type="entry name" value="Glucocorticoid receptor-like (DNA-binding domain)"/>
    <property type="match status" value="1"/>
</dbReference>
<feature type="binding site" evidence="1">
    <location>
        <position position="6"/>
    </location>
    <ligand>
        <name>Zn(2+)</name>
        <dbReference type="ChEBI" id="CHEBI:29105"/>
    </ligand>
</feature>
<organism evidence="3 4">
    <name type="scientific">Anopheles atroparvus</name>
    <name type="common">European mosquito</name>
    <dbReference type="NCBI Taxonomy" id="41427"/>
    <lineage>
        <taxon>Eukaryota</taxon>
        <taxon>Metazoa</taxon>
        <taxon>Ecdysozoa</taxon>
        <taxon>Arthropoda</taxon>
        <taxon>Hexapoda</taxon>
        <taxon>Insecta</taxon>
        <taxon>Pterygota</taxon>
        <taxon>Neoptera</taxon>
        <taxon>Endopterygota</taxon>
        <taxon>Diptera</taxon>
        <taxon>Nematocera</taxon>
        <taxon>Culicoidea</taxon>
        <taxon>Culicidae</taxon>
        <taxon>Anophelinae</taxon>
        <taxon>Anopheles</taxon>
    </lineage>
</organism>
<keyword evidence="1" id="KW-0863">Zinc-finger</keyword>
<feature type="domain" description="ZAD" evidence="2">
    <location>
        <begin position="4"/>
        <end position="85"/>
    </location>
</feature>
<dbReference type="PROSITE" id="PS51915">
    <property type="entry name" value="ZAD"/>
    <property type="match status" value="1"/>
</dbReference>
<evidence type="ECO:0000259" key="2">
    <source>
        <dbReference type="PROSITE" id="PS51915"/>
    </source>
</evidence>
<keyword evidence="1" id="KW-0479">Metal-binding</keyword>
<feature type="binding site" evidence="1">
    <location>
        <position position="58"/>
    </location>
    <ligand>
        <name>Zn(2+)</name>
        <dbReference type="ChEBI" id="CHEBI:29105"/>
    </ligand>
</feature>
<dbReference type="SMART" id="SM00868">
    <property type="entry name" value="zf-AD"/>
    <property type="match status" value="1"/>
</dbReference>
<accession>A0AAG5DES8</accession>
<dbReference type="AlphaFoldDB" id="A0AAG5DES8"/>
<name>A0AAG5DES8_ANOAO</name>
<dbReference type="GO" id="GO:0005634">
    <property type="term" value="C:nucleus"/>
    <property type="evidence" value="ECO:0007669"/>
    <property type="project" value="InterPro"/>
</dbReference>
<dbReference type="Proteomes" id="UP000075880">
    <property type="component" value="Unassembled WGS sequence"/>
</dbReference>
<keyword evidence="1" id="KW-0862">Zinc</keyword>
<evidence type="ECO:0000256" key="1">
    <source>
        <dbReference type="PROSITE-ProRule" id="PRU01263"/>
    </source>
</evidence>
<evidence type="ECO:0000313" key="3">
    <source>
        <dbReference type="EnsemblMetazoa" id="ENSAATROPP009339"/>
    </source>
</evidence>
<evidence type="ECO:0000313" key="4">
    <source>
        <dbReference type="Proteomes" id="UP000075880"/>
    </source>
</evidence>
<reference evidence="3" key="1">
    <citation type="submission" date="2024-04" db="UniProtKB">
        <authorList>
            <consortium name="EnsemblMetazoa"/>
        </authorList>
    </citation>
    <scope>IDENTIFICATION</scope>
    <source>
        <strain evidence="3">EBRO</strain>
    </source>
</reference>
<dbReference type="EnsemblMetazoa" id="ENSAATROPT010350">
    <property type="protein sequence ID" value="ENSAATROPP009339"/>
    <property type="gene ID" value="ENSAATROPG008396"/>
</dbReference>
<dbReference type="Pfam" id="PF16064">
    <property type="entry name" value="DUF4806"/>
    <property type="match status" value="1"/>
</dbReference>
<proteinExistence type="predicted"/>
<sequence length="352" mass="40305">MSGIKCRLCQCLVDKQTGFSCSLNDDGFRSMIKTVFPFPISPVHKVASKTYEMPVLVCFQCSTAIRNFYNFSKQVEVTQNKLKTECMRKDDSLSVDELLVYIKAEPELQANETTENTTDSLMMSADVDDSECASQFILNHTSSIDDNKIDLLDPTDESIEQELEVFLPTENPISCVDKSEVITSIANMEKRITSVTEKLDLALRNMQKPDANQQTSSMYDTFDFVLISSKEECARFNNELAEKEYMEKILQWLNGSISTPDSKKRIVKAIDLMFSRQFLAVCTWTGERSLDRNVAFRRYKNIMTLLKYAGTTHMSRLDDRMVVDFLKKRLKHAKHRVGVRVPFRANQFQTGS</sequence>
<keyword evidence="4" id="KW-1185">Reference proteome</keyword>
<protein>
    <recommendedName>
        <fullName evidence="2">ZAD domain-containing protein</fullName>
    </recommendedName>
</protein>
<dbReference type="GO" id="GO:0008270">
    <property type="term" value="F:zinc ion binding"/>
    <property type="evidence" value="ECO:0007669"/>
    <property type="project" value="UniProtKB-UniRule"/>
</dbReference>
<feature type="binding site" evidence="1">
    <location>
        <position position="61"/>
    </location>
    <ligand>
        <name>Zn(2+)</name>
        <dbReference type="ChEBI" id="CHEBI:29105"/>
    </ligand>
</feature>